<feature type="transmembrane region" description="Helical" evidence="6">
    <location>
        <begin position="352"/>
        <end position="371"/>
    </location>
</feature>
<dbReference type="GO" id="GO:0022857">
    <property type="term" value="F:transmembrane transporter activity"/>
    <property type="evidence" value="ECO:0007669"/>
    <property type="project" value="InterPro"/>
</dbReference>
<evidence type="ECO:0000313" key="9">
    <source>
        <dbReference type="Proteomes" id="UP001172681"/>
    </source>
</evidence>
<feature type="transmembrane region" description="Helical" evidence="6">
    <location>
        <begin position="377"/>
        <end position="402"/>
    </location>
</feature>
<feature type="transmembrane region" description="Helical" evidence="6">
    <location>
        <begin position="185"/>
        <end position="206"/>
    </location>
</feature>
<dbReference type="AlphaFoldDB" id="A0AA38XS54"/>
<feature type="transmembrane region" description="Helical" evidence="6">
    <location>
        <begin position="42"/>
        <end position="59"/>
    </location>
</feature>
<evidence type="ECO:0000256" key="5">
    <source>
        <dbReference type="ARBA" id="ARBA00023136"/>
    </source>
</evidence>
<keyword evidence="2" id="KW-0813">Transport</keyword>
<dbReference type="PROSITE" id="PS50850">
    <property type="entry name" value="MFS"/>
    <property type="match status" value="1"/>
</dbReference>
<evidence type="ECO:0000256" key="6">
    <source>
        <dbReference type="SAM" id="Phobius"/>
    </source>
</evidence>
<dbReference type="Pfam" id="PF07690">
    <property type="entry name" value="MFS_1"/>
    <property type="match status" value="1"/>
</dbReference>
<dbReference type="PANTHER" id="PTHR43791">
    <property type="entry name" value="PERMEASE-RELATED"/>
    <property type="match status" value="1"/>
</dbReference>
<evidence type="ECO:0000256" key="4">
    <source>
        <dbReference type="ARBA" id="ARBA00022989"/>
    </source>
</evidence>
<proteinExistence type="predicted"/>
<evidence type="ECO:0000259" key="7">
    <source>
        <dbReference type="PROSITE" id="PS50850"/>
    </source>
</evidence>
<feature type="domain" description="Major facilitator superfamily (MFS) profile" evidence="7">
    <location>
        <begin position="46"/>
        <end position="472"/>
    </location>
</feature>
<keyword evidence="9" id="KW-1185">Reference proteome</keyword>
<dbReference type="GO" id="GO:0016020">
    <property type="term" value="C:membrane"/>
    <property type="evidence" value="ECO:0007669"/>
    <property type="project" value="UniProtKB-SubCell"/>
</dbReference>
<feature type="transmembrane region" description="Helical" evidence="6">
    <location>
        <begin position="414"/>
        <end position="434"/>
    </location>
</feature>
<dbReference type="EMBL" id="JAPDRN010000130">
    <property type="protein sequence ID" value="KAJ9619720.1"/>
    <property type="molecule type" value="Genomic_DNA"/>
</dbReference>
<feature type="transmembrane region" description="Helical" evidence="6">
    <location>
        <begin position="218"/>
        <end position="240"/>
    </location>
</feature>
<accession>A0AA38XS54</accession>
<sequence length="504" mass="56049">MSLGDNENTTATVDIKALETALEIETAHEADSAAERHVIRKIDTYLLPMLSFMLLVAFLDRTNIGNAKIQGMTTDLNMKGTDYNIALFLHTVQRSFEPLPTVYLSSRSDVLLGLAASALLFCRRELFLPWLSLPGIITIGEGVTQSYAGLVVCRVLLGCMEAGFYPGAIYLLAMYYPRYELQTRLSIYYSASILSSAFGGLLAYAIAHMDNVGGYGAWRWIFILEGIITVFVAIVAFFLLPDWPHQAKFLSDDERNRLLQMLSRDTRDYVETKTTFTVMKDCLKDMKVYMSALIYFGTAITGSSSGYFLPTILHDLGWTAIKAQYMSIPVWITAWAISIVVGYCSDKTKHRYGFVMGPLCFCLVGYAILLAQKSVVVGVRFMAVFFLVGGCFASITISLTWLNNNIVGSRRRGISTAIMLAVGNCGSIVGSNVYLASEAPWYPTGYSVSLAGVVISQVCATIYLLHVRRENKAKERGERDAHLSLTREEQDALADKHVNYRYTY</sequence>
<dbReference type="PANTHER" id="PTHR43791:SF52">
    <property type="entry name" value="TRANSPORTER, PUTATIVE (AFU_ORTHOLOGUE AFUA_1G11820)-RELATED"/>
    <property type="match status" value="1"/>
</dbReference>
<evidence type="ECO:0000313" key="8">
    <source>
        <dbReference type="EMBL" id="KAJ9619720.1"/>
    </source>
</evidence>
<gene>
    <name evidence="8" type="ORF">H2204_012588</name>
</gene>
<reference evidence="8" key="1">
    <citation type="submission" date="2022-10" db="EMBL/GenBank/DDBJ databases">
        <title>Culturing micro-colonial fungi from biological soil crusts in the Mojave desert and describing Neophaeococcomyces mojavensis, and introducing the new genera and species Taxawa tesnikishii.</title>
        <authorList>
            <person name="Kurbessoian T."/>
            <person name="Stajich J.E."/>
        </authorList>
    </citation>
    <scope>NUCLEOTIDE SEQUENCE</scope>
    <source>
        <strain evidence="8">TK_35</strain>
    </source>
</reference>
<feature type="transmembrane region" description="Helical" evidence="6">
    <location>
        <begin position="147"/>
        <end position="173"/>
    </location>
</feature>
<evidence type="ECO:0000256" key="2">
    <source>
        <dbReference type="ARBA" id="ARBA00022448"/>
    </source>
</evidence>
<feature type="transmembrane region" description="Helical" evidence="6">
    <location>
        <begin position="288"/>
        <end position="308"/>
    </location>
</feature>
<dbReference type="SUPFAM" id="SSF103473">
    <property type="entry name" value="MFS general substrate transporter"/>
    <property type="match status" value="1"/>
</dbReference>
<dbReference type="Proteomes" id="UP001172681">
    <property type="component" value="Unassembled WGS sequence"/>
</dbReference>
<dbReference type="Gene3D" id="1.20.1250.20">
    <property type="entry name" value="MFS general substrate transporter like domains"/>
    <property type="match status" value="2"/>
</dbReference>
<keyword evidence="5 6" id="KW-0472">Membrane</keyword>
<evidence type="ECO:0000256" key="3">
    <source>
        <dbReference type="ARBA" id="ARBA00022692"/>
    </source>
</evidence>
<keyword evidence="3 6" id="KW-0812">Transmembrane</keyword>
<comment type="subcellular location">
    <subcellularLocation>
        <location evidence="1">Membrane</location>
        <topology evidence="1">Multi-pass membrane protein</topology>
    </subcellularLocation>
</comment>
<dbReference type="FunFam" id="1.20.1250.20:FF:000068">
    <property type="entry name" value="MFS general substrate transporter"/>
    <property type="match status" value="1"/>
</dbReference>
<comment type="caution">
    <text evidence="8">The sequence shown here is derived from an EMBL/GenBank/DDBJ whole genome shotgun (WGS) entry which is preliminary data.</text>
</comment>
<evidence type="ECO:0000256" key="1">
    <source>
        <dbReference type="ARBA" id="ARBA00004141"/>
    </source>
</evidence>
<dbReference type="InterPro" id="IPR011701">
    <property type="entry name" value="MFS"/>
</dbReference>
<organism evidence="8 9">
    <name type="scientific">Knufia peltigerae</name>
    <dbReference type="NCBI Taxonomy" id="1002370"/>
    <lineage>
        <taxon>Eukaryota</taxon>
        <taxon>Fungi</taxon>
        <taxon>Dikarya</taxon>
        <taxon>Ascomycota</taxon>
        <taxon>Pezizomycotina</taxon>
        <taxon>Eurotiomycetes</taxon>
        <taxon>Chaetothyriomycetidae</taxon>
        <taxon>Chaetothyriales</taxon>
        <taxon>Trichomeriaceae</taxon>
        <taxon>Knufia</taxon>
    </lineage>
</organism>
<dbReference type="InterPro" id="IPR020846">
    <property type="entry name" value="MFS_dom"/>
</dbReference>
<dbReference type="InterPro" id="IPR036259">
    <property type="entry name" value="MFS_trans_sf"/>
</dbReference>
<feature type="transmembrane region" description="Helical" evidence="6">
    <location>
        <begin position="446"/>
        <end position="466"/>
    </location>
</feature>
<keyword evidence="4 6" id="KW-1133">Transmembrane helix</keyword>
<name>A0AA38XS54_9EURO</name>
<protein>
    <recommendedName>
        <fullName evidence="7">Major facilitator superfamily (MFS) profile domain-containing protein</fullName>
    </recommendedName>
</protein>
<feature type="transmembrane region" description="Helical" evidence="6">
    <location>
        <begin position="328"/>
        <end position="345"/>
    </location>
</feature>